<evidence type="ECO:0000256" key="1">
    <source>
        <dbReference type="SAM" id="MobiDB-lite"/>
    </source>
</evidence>
<dbReference type="STRING" id="1314776.A0A166G3W0"/>
<gene>
    <name evidence="2" type="ORF">SISSUDRAFT_352828</name>
</gene>
<feature type="compositionally biased region" description="Low complexity" evidence="1">
    <location>
        <begin position="179"/>
        <end position="190"/>
    </location>
</feature>
<accession>A0A166G3W0</accession>
<feature type="compositionally biased region" description="Low complexity" evidence="1">
    <location>
        <begin position="116"/>
        <end position="137"/>
    </location>
</feature>
<protein>
    <submittedName>
        <fullName evidence="2">Uncharacterized protein</fullName>
    </submittedName>
</protein>
<dbReference type="Proteomes" id="UP000076798">
    <property type="component" value="Unassembled WGS sequence"/>
</dbReference>
<dbReference type="EMBL" id="KV428023">
    <property type="protein sequence ID" value="KZT41282.1"/>
    <property type="molecule type" value="Genomic_DNA"/>
</dbReference>
<name>A0A166G3W0_9AGAM</name>
<reference evidence="2 3" key="1">
    <citation type="journal article" date="2016" name="Mol. Biol. Evol.">
        <title>Comparative Genomics of Early-Diverging Mushroom-Forming Fungi Provides Insights into the Origins of Lignocellulose Decay Capabilities.</title>
        <authorList>
            <person name="Nagy L.G."/>
            <person name="Riley R."/>
            <person name="Tritt A."/>
            <person name="Adam C."/>
            <person name="Daum C."/>
            <person name="Floudas D."/>
            <person name="Sun H."/>
            <person name="Yadav J.S."/>
            <person name="Pangilinan J."/>
            <person name="Larsson K.H."/>
            <person name="Matsuura K."/>
            <person name="Barry K."/>
            <person name="Labutti K."/>
            <person name="Kuo R."/>
            <person name="Ohm R.A."/>
            <person name="Bhattacharya S.S."/>
            <person name="Shirouzu T."/>
            <person name="Yoshinaga Y."/>
            <person name="Martin F.M."/>
            <person name="Grigoriev I.V."/>
            <person name="Hibbett D.S."/>
        </authorList>
    </citation>
    <scope>NUCLEOTIDE SEQUENCE [LARGE SCALE GENOMIC DNA]</scope>
    <source>
        <strain evidence="2 3">HHB10207 ss-3</strain>
    </source>
</reference>
<dbReference type="AlphaFoldDB" id="A0A166G3W0"/>
<organism evidence="2 3">
    <name type="scientific">Sistotremastrum suecicum HHB10207 ss-3</name>
    <dbReference type="NCBI Taxonomy" id="1314776"/>
    <lineage>
        <taxon>Eukaryota</taxon>
        <taxon>Fungi</taxon>
        <taxon>Dikarya</taxon>
        <taxon>Basidiomycota</taxon>
        <taxon>Agaricomycotina</taxon>
        <taxon>Agaricomycetes</taxon>
        <taxon>Sistotremastrales</taxon>
        <taxon>Sistotremastraceae</taxon>
        <taxon>Sistotremastrum</taxon>
    </lineage>
</organism>
<evidence type="ECO:0000313" key="3">
    <source>
        <dbReference type="Proteomes" id="UP000076798"/>
    </source>
</evidence>
<evidence type="ECO:0000313" key="2">
    <source>
        <dbReference type="EMBL" id="KZT41282.1"/>
    </source>
</evidence>
<sequence length="190" mass="19776">MMELAIVSNGARLQKLEELMHKTGAKLPVEAAQTVAVPSPMKSDTRASERVARAVAAALNAESTGQILKATLLSIRPQPLLTKCSEPTLEQPKGIPHIIFTRPSKPKATPPPPPVEVSSIPWSLPSADASPAVPPSAGRQGRNRVASHGPPIAVHKGNTPGVHVAPAAFSWGPVPPVSSPSLFSLSGSKK</sequence>
<proteinExistence type="predicted"/>
<keyword evidence="3" id="KW-1185">Reference proteome</keyword>
<feature type="region of interest" description="Disordered" evidence="1">
    <location>
        <begin position="100"/>
        <end position="190"/>
    </location>
</feature>